<proteinExistence type="predicted"/>
<feature type="coiled-coil region" evidence="1">
    <location>
        <begin position="62"/>
        <end position="89"/>
    </location>
</feature>
<accession>A0ABQ9INX0</accession>
<organism evidence="2 3">
    <name type="scientific">Dryococelus australis</name>
    <dbReference type="NCBI Taxonomy" id="614101"/>
    <lineage>
        <taxon>Eukaryota</taxon>
        <taxon>Metazoa</taxon>
        <taxon>Ecdysozoa</taxon>
        <taxon>Arthropoda</taxon>
        <taxon>Hexapoda</taxon>
        <taxon>Insecta</taxon>
        <taxon>Pterygota</taxon>
        <taxon>Neoptera</taxon>
        <taxon>Polyneoptera</taxon>
        <taxon>Phasmatodea</taxon>
        <taxon>Verophasmatodea</taxon>
        <taxon>Anareolatae</taxon>
        <taxon>Phasmatidae</taxon>
        <taxon>Eurycanthinae</taxon>
        <taxon>Dryococelus</taxon>
    </lineage>
</organism>
<evidence type="ECO:0000313" key="3">
    <source>
        <dbReference type="Proteomes" id="UP001159363"/>
    </source>
</evidence>
<sequence length="137" mass="15783">MNTSPQANQGENVAIAKSDWFNFEQKFISAVQELKLKRTLLTEVRQEVQQTLMQNHEKDALLDQERHKANELQINLSMMTQTVRKWEEERKALADAATRNKASLDIAVAENDLLKDKVHDLQVGLQINMGRLRLEIS</sequence>
<comment type="caution">
    <text evidence="2">The sequence shown here is derived from an EMBL/GenBank/DDBJ whole genome shotgun (WGS) entry which is preliminary data.</text>
</comment>
<keyword evidence="3" id="KW-1185">Reference proteome</keyword>
<evidence type="ECO:0000313" key="2">
    <source>
        <dbReference type="EMBL" id="KAJ8898398.1"/>
    </source>
</evidence>
<gene>
    <name evidence="2" type="ORF">PR048_003758</name>
</gene>
<keyword evidence="1" id="KW-0175">Coiled coil</keyword>
<protein>
    <submittedName>
        <fullName evidence="2">Uncharacterized protein</fullName>
    </submittedName>
</protein>
<dbReference type="Proteomes" id="UP001159363">
    <property type="component" value="Chromosome 1"/>
</dbReference>
<name>A0ABQ9INX0_9NEOP</name>
<evidence type="ECO:0000256" key="1">
    <source>
        <dbReference type="SAM" id="Coils"/>
    </source>
</evidence>
<dbReference type="EMBL" id="JARBHB010000001">
    <property type="protein sequence ID" value="KAJ8898398.1"/>
    <property type="molecule type" value="Genomic_DNA"/>
</dbReference>
<reference evidence="2 3" key="1">
    <citation type="submission" date="2023-02" db="EMBL/GenBank/DDBJ databases">
        <title>LHISI_Scaffold_Assembly.</title>
        <authorList>
            <person name="Stuart O.P."/>
            <person name="Cleave R."/>
            <person name="Magrath M.J.L."/>
            <person name="Mikheyev A.S."/>
        </authorList>
    </citation>
    <scope>NUCLEOTIDE SEQUENCE [LARGE SCALE GENOMIC DNA]</scope>
    <source>
        <strain evidence="2">Daus_M_001</strain>
        <tissue evidence="2">Leg muscle</tissue>
    </source>
</reference>